<proteinExistence type="predicted"/>
<protein>
    <submittedName>
        <fullName evidence="4">Adenylate cyclase</fullName>
    </submittedName>
</protein>
<dbReference type="InterPro" id="IPR001054">
    <property type="entry name" value="A/G_cyclase"/>
</dbReference>
<dbReference type="InterPro" id="IPR011006">
    <property type="entry name" value="CheY-like_superfamily"/>
</dbReference>
<dbReference type="GO" id="GO:0070482">
    <property type="term" value="P:response to oxygen levels"/>
    <property type="evidence" value="ECO:0007669"/>
    <property type="project" value="TreeGrafter"/>
</dbReference>
<feature type="domain" description="Guanylate cyclase" evidence="3">
    <location>
        <begin position="176"/>
        <end position="244"/>
    </location>
</feature>
<evidence type="ECO:0000259" key="3">
    <source>
        <dbReference type="PROSITE" id="PS50125"/>
    </source>
</evidence>
<dbReference type="STRING" id="869213.GCA_000517085_01614"/>
<dbReference type="Gene3D" id="3.30.70.1230">
    <property type="entry name" value="Nucleotide cyclase"/>
    <property type="match status" value="1"/>
</dbReference>
<dbReference type="GO" id="GO:0000160">
    <property type="term" value="P:phosphorelay signal transduction system"/>
    <property type="evidence" value="ECO:0007669"/>
    <property type="project" value="InterPro"/>
</dbReference>
<dbReference type="GO" id="GO:0008074">
    <property type="term" value="C:guanylate cyclase complex, soluble"/>
    <property type="evidence" value="ECO:0007669"/>
    <property type="project" value="TreeGrafter"/>
</dbReference>
<dbReference type="SUPFAM" id="SSF52172">
    <property type="entry name" value="CheY-like"/>
    <property type="match status" value="1"/>
</dbReference>
<dbReference type="PANTHER" id="PTHR45655">
    <property type="entry name" value="GUANYLATE CYCLASE SOLUBLE SUBUNIT BETA-2"/>
    <property type="match status" value="1"/>
</dbReference>
<dbReference type="GO" id="GO:0019934">
    <property type="term" value="P:cGMP-mediated signaling"/>
    <property type="evidence" value="ECO:0007669"/>
    <property type="project" value="TreeGrafter"/>
</dbReference>
<dbReference type="InterPro" id="IPR001789">
    <property type="entry name" value="Sig_transdc_resp-reg_receiver"/>
</dbReference>
<dbReference type="Proteomes" id="UP000019402">
    <property type="component" value="Unassembled WGS sequence"/>
</dbReference>
<feature type="domain" description="Response regulatory" evidence="2">
    <location>
        <begin position="5"/>
        <end position="122"/>
    </location>
</feature>
<dbReference type="PANTHER" id="PTHR45655:SF13">
    <property type="entry name" value="SOLUBLE GUANYLATE CYCLASE GCY-32-RELATED"/>
    <property type="match status" value="1"/>
</dbReference>
<dbReference type="PROSITE" id="PS50110">
    <property type="entry name" value="RESPONSE_REGULATORY"/>
    <property type="match status" value="1"/>
</dbReference>
<gene>
    <name evidence="4" type="ORF">JCM21142_72877</name>
</gene>
<dbReference type="PROSITE" id="PS50125">
    <property type="entry name" value="GUANYLATE_CYCLASE_2"/>
    <property type="match status" value="1"/>
</dbReference>
<comment type="caution">
    <text evidence="4">The sequence shown here is derived from an EMBL/GenBank/DDBJ whole genome shotgun (WGS) entry which is preliminary data.</text>
</comment>
<feature type="modified residue" description="4-aspartylphosphate" evidence="1">
    <location>
        <position position="55"/>
    </location>
</feature>
<dbReference type="CDD" id="cd07302">
    <property type="entry name" value="CHD"/>
    <property type="match status" value="1"/>
</dbReference>
<accession>W7XZU9</accession>
<dbReference type="Pfam" id="PF00211">
    <property type="entry name" value="Guanylate_cyc"/>
    <property type="match status" value="1"/>
</dbReference>
<reference evidence="4 5" key="1">
    <citation type="journal article" date="2014" name="Genome Announc.">
        <title>Draft Genome Sequence of Cytophaga fermentans JCM 21142T, a Facultative Anaerobe Isolated from Marine Mud.</title>
        <authorList>
            <person name="Starns D."/>
            <person name="Oshima K."/>
            <person name="Suda W."/>
            <person name="Iino T."/>
            <person name="Yuki M."/>
            <person name="Inoue J."/>
            <person name="Kitamura K."/>
            <person name="Iida T."/>
            <person name="Darby A."/>
            <person name="Hattori M."/>
            <person name="Ohkuma M."/>
        </authorList>
    </citation>
    <scope>NUCLEOTIDE SEQUENCE [LARGE SCALE GENOMIC DNA]</scope>
    <source>
        <strain evidence="4 5">JCM 21142</strain>
    </source>
</reference>
<keyword evidence="1" id="KW-0597">Phosphoprotein</keyword>
<dbReference type="EMBL" id="BAMD01000039">
    <property type="protein sequence ID" value="GAF04180.1"/>
    <property type="molecule type" value="Genomic_DNA"/>
</dbReference>
<dbReference type="SMART" id="SM00448">
    <property type="entry name" value="REC"/>
    <property type="match status" value="1"/>
</dbReference>
<dbReference type="Pfam" id="PF00072">
    <property type="entry name" value="Response_reg"/>
    <property type="match status" value="1"/>
</dbReference>
<evidence type="ECO:0000256" key="1">
    <source>
        <dbReference type="PROSITE-ProRule" id="PRU00169"/>
    </source>
</evidence>
<dbReference type="GO" id="GO:0004016">
    <property type="term" value="F:adenylate cyclase activity"/>
    <property type="evidence" value="ECO:0007669"/>
    <property type="project" value="UniProtKB-ARBA"/>
</dbReference>
<dbReference type="GO" id="GO:0004383">
    <property type="term" value="F:guanylate cyclase activity"/>
    <property type="evidence" value="ECO:0007669"/>
    <property type="project" value="TreeGrafter"/>
</dbReference>
<keyword evidence="5" id="KW-1185">Reference proteome</keyword>
<dbReference type="SUPFAM" id="SSF55073">
    <property type="entry name" value="Nucleotide cyclase"/>
    <property type="match status" value="1"/>
</dbReference>
<dbReference type="eggNOG" id="COG2114">
    <property type="taxonomic scope" value="Bacteria"/>
</dbReference>
<dbReference type="CDD" id="cd00156">
    <property type="entry name" value="REC"/>
    <property type="match status" value="1"/>
</dbReference>
<dbReference type="AlphaFoldDB" id="W7XZU9"/>
<dbReference type="InterPro" id="IPR029787">
    <property type="entry name" value="Nucleotide_cyclase"/>
</dbReference>
<name>W7XZU9_9BACT</name>
<evidence type="ECO:0000313" key="5">
    <source>
        <dbReference type="Proteomes" id="UP000019402"/>
    </source>
</evidence>
<dbReference type="OrthoDB" id="9763484at2"/>
<sequence length="244" mass="27752">MNTVRILIIGNDVINLQIIKRQLLDFDEEWLIINKSCDDAIPELNHTYYSLILIDCEEPSAELLEKIHFIKRSNKNWDTPVLVSLQNTEPTIIKKLLIAGALDFIQKPFKNVELFARVRTALTLSSSIKKLEKQARVISEGQNKIQEIVSGLLPNEIVTELTLFGESKPKKYREASVLFIDMVDFTKKSTKLSPKILIDELSQIFSSFDQIIKKNNCTRIKTMGDGYLAVSGSQPPTKIMLRTS</sequence>
<evidence type="ECO:0000313" key="4">
    <source>
        <dbReference type="EMBL" id="GAF04180.1"/>
    </source>
</evidence>
<organism evidence="4 5">
    <name type="scientific">Saccharicrinis fermentans DSM 9555 = JCM 21142</name>
    <dbReference type="NCBI Taxonomy" id="869213"/>
    <lineage>
        <taxon>Bacteria</taxon>
        <taxon>Pseudomonadati</taxon>
        <taxon>Bacteroidota</taxon>
        <taxon>Bacteroidia</taxon>
        <taxon>Marinilabiliales</taxon>
        <taxon>Marinilabiliaceae</taxon>
        <taxon>Saccharicrinis</taxon>
    </lineage>
</organism>
<evidence type="ECO:0000259" key="2">
    <source>
        <dbReference type="PROSITE" id="PS50110"/>
    </source>
</evidence>
<dbReference type="Gene3D" id="3.40.50.2300">
    <property type="match status" value="1"/>
</dbReference>